<dbReference type="KEGG" id="knv:Pan216_22840"/>
<dbReference type="EC" id="3.1.6.1" evidence="6"/>
<dbReference type="InterPro" id="IPR050738">
    <property type="entry name" value="Sulfatase"/>
</dbReference>
<accession>A0A518B368</accession>
<dbReference type="PANTHER" id="PTHR42693:SF53">
    <property type="entry name" value="ENDO-4-O-SULFATASE"/>
    <property type="match status" value="1"/>
</dbReference>
<keyword evidence="4" id="KW-0106">Calcium</keyword>
<dbReference type="PANTHER" id="PTHR42693">
    <property type="entry name" value="ARYLSULFATASE FAMILY MEMBER"/>
    <property type="match status" value="1"/>
</dbReference>
<dbReference type="Proteomes" id="UP000317093">
    <property type="component" value="Chromosome"/>
</dbReference>
<sequence length="619" mass="69799">MGSLLLALLLASGGAEDSRPNILWITAEDMSPNLGCYGDPDARTPHIDQLARQGVRYTHAYATNPVCSPARSCLITGMYATSLGTQRLRSRFPVPEAVRGFPALLREAGYYCTNNVKTDYNVANEAAFIRDAWDESSAKAHWRSRPGGKPFFSVFNLMTSHQSRTSVWPWDEFEQKVAKQLDPEHRQSPKTVHVPPYYPDTPTVRRSIARYHDCVQAMDAEVGELLRQLDEDGLADETIVVFFSDHGMGMPRGKRLLHESGLHVPLVIRVPERFAHLAPGKAGSTTDRLVSFVDFAPSMLSLVGLPVPKRMQGVAFLGYAEGAPRQYVFGARDRVDEAFDVARGVSDGRWLYIRNYMPHRSWNQPERYSDNAPMRREITRLAAEGKLNVTQMGYAGPRRALVEFYDSQHDPHQIHNLADDPKYAFQVKRLRGELRRWMLETGDLGFLTEQEAWRRSGERTPIAMAGSDDYPLERLLEVADLVGRPEALSRQISLLEDDDPAIRYWAAVGLHAHPDLPKHGIEALRLALRDQSPSVRIEAAGALGRRDDRAALDVLREEMGSDDLDVVLHATRTAQLLGDHARPLLPRMRELLADAKPNQEKDDRWMFVTFSLEEAFEQM</sequence>
<dbReference type="AlphaFoldDB" id="A0A518B368"/>
<evidence type="ECO:0000256" key="1">
    <source>
        <dbReference type="ARBA" id="ARBA00008779"/>
    </source>
</evidence>
<dbReference type="InterPro" id="IPR011989">
    <property type="entry name" value="ARM-like"/>
</dbReference>
<comment type="similarity">
    <text evidence="1">Belongs to the sulfatase family.</text>
</comment>
<dbReference type="SUPFAM" id="SSF48371">
    <property type="entry name" value="ARM repeat"/>
    <property type="match status" value="1"/>
</dbReference>
<dbReference type="InterPro" id="IPR016024">
    <property type="entry name" value="ARM-type_fold"/>
</dbReference>
<dbReference type="Gene3D" id="3.40.720.10">
    <property type="entry name" value="Alkaline Phosphatase, subunit A"/>
    <property type="match status" value="1"/>
</dbReference>
<keyword evidence="3 6" id="KW-0378">Hydrolase</keyword>
<gene>
    <name evidence="6" type="ORF">Pan216_22840</name>
</gene>
<evidence type="ECO:0000259" key="5">
    <source>
        <dbReference type="Pfam" id="PF00884"/>
    </source>
</evidence>
<organism evidence="6 7">
    <name type="scientific">Kolteria novifilia</name>
    <dbReference type="NCBI Taxonomy" id="2527975"/>
    <lineage>
        <taxon>Bacteria</taxon>
        <taxon>Pseudomonadati</taxon>
        <taxon>Planctomycetota</taxon>
        <taxon>Planctomycetia</taxon>
        <taxon>Kolteriales</taxon>
        <taxon>Kolteriaceae</taxon>
        <taxon>Kolteria</taxon>
    </lineage>
</organism>
<dbReference type="PROSITE" id="PS00523">
    <property type="entry name" value="SULFATASE_1"/>
    <property type="match status" value="1"/>
</dbReference>
<dbReference type="InterPro" id="IPR000917">
    <property type="entry name" value="Sulfatase_N"/>
</dbReference>
<keyword evidence="2" id="KW-0479">Metal-binding</keyword>
<evidence type="ECO:0000256" key="2">
    <source>
        <dbReference type="ARBA" id="ARBA00022723"/>
    </source>
</evidence>
<dbReference type="GO" id="GO:0046872">
    <property type="term" value="F:metal ion binding"/>
    <property type="evidence" value="ECO:0007669"/>
    <property type="project" value="UniProtKB-KW"/>
</dbReference>
<dbReference type="EMBL" id="CP036279">
    <property type="protein sequence ID" value="QDU61428.1"/>
    <property type="molecule type" value="Genomic_DNA"/>
</dbReference>
<dbReference type="Gene3D" id="1.25.10.10">
    <property type="entry name" value="Leucine-rich Repeat Variant"/>
    <property type="match status" value="1"/>
</dbReference>
<feature type="domain" description="Sulfatase N-terminal" evidence="5">
    <location>
        <begin position="20"/>
        <end position="304"/>
    </location>
</feature>
<proteinExistence type="inferred from homology"/>
<dbReference type="CDD" id="cd16027">
    <property type="entry name" value="SGSH"/>
    <property type="match status" value="1"/>
</dbReference>
<evidence type="ECO:0000313" key="6">
    <source>
        <dbReference type="EMBL" id="QDU61428.1"/>
    </source>
</evidence>
<dbReference type="GO" id="GO:0004065">
    <property type="term" value="F:arylsulfatase activity"/>
    <property type="evidence" value="ECO:0007669"/>
    <property type="project" value="UniProtKB-EC"/>
</dbReference>
<dbReference type="SUPFAM" id="SSF53649">
    <property type="entry name" value="Alkaline phosphatase-like"/>
    <property type="match status" value="1"/>
</dbReference>
<keyword evidence="7" id="KW-1185">Reference proteome</keyword>
<evidence type="ECO:0000256" key="4">
    <source>
        <dbReference type="ARBA" id="ARBA00022837"/>
    </source>
</evidence>
<name>A0A518B368_9BACT</name>
<reference evidence="6 7" key="1">
    <citation type="submission" date="2019-02" db="EMBL/GenBank/DDBJ databases">
        <title>Deep-cultivation of Planctomycetes and their phenomic and genomic characterization uncovers novel biology.</title>
        <authorList>
            <person name="Wiegand S."/>
            <person name="Jogler M."/>
            <person name="Boedeker C."/>
            <person name="Pinto D."/>
            <person name="Vollmers J."/>
            <person name="Rivas-Marin E."/>
            <person name="Kohn T."/>
            <person name="Peeters S.H."/>
            <person name="Heuer A."/>
            <person name="Rast P."/>
            <person name="Oberbeckmann S."/>
            <person name="Bunk B."/>
            <person name="Jeske O."/>
            <person name="Meyerdierks A."/>
            <person name="Storesund J.E."/>
            <person name="Kallscheuer N."/>
            <person name="Luecker S."/>
            <person name="Lage O.M."/>
            <person name="Pohl T."/>
            <person name="Merkel B.J."/>
            <person name="Hornburger P."/>
            <person name="Mueller R.-W."/>
            <person name="Bruemmer F."/>
            <person name="Labrenz M."/>
            <person name="Spormann A.M."/>
            <person name="Op den Camp H."/>
            <person name="Overmann J."/>
            <person name="Amann R."/>
            <person name="Jetten M.S.M."/>
            <person name="Mascher T."/>
            <person name="Medema M.H."/>
            <person name="Devos D.P."/>
            <person name="Kaster A.-K."/>
            <person name="Ovreas L."/>
            <person name="Rohde M."/>
            <person name="Galperin M.Y."/>
            <person name="Jogler C."/>
        </authorList>
    </citation>
    <scope>NUCLEOTIDE SEQUENCE [LARGE SCALE GENOMIC DNA]</scope>
    <source>
        <strain evidence="6 7">Pan216</strain>
    </source>
</reference>
<protein>
    <submittedName>
        <fullName evidence="6">Arylsulfatase</fullName>
        <ecNumber evidence="6">3.1.6.1</ecNumber>
    </submittedName>
</protein>
<dbReference type="Pfam" id="PF13646">
    <property type="entry name" value="HEAT_2"/>
    <property type="match status" value="1"/>
</dbReference>
<dbReference type="InterPro" id="IPR024607">
    <property type="entry name" value="Sulfatase_CS"/>
</dbReference>
<dbReference type="InterPro" id="IPR017850">
    <property type="entry name" value="Alkaline_phosphatase_core_sf"/>
</dbReference>
<evidence type="ECO:0000313" key="7">
    <source>
        <dbReference type="Proteomes" id="UP000317093"/>
    </source>
</evidence>
<dbReference type="RefSeq" id="WP_419193511.1">
    <property type="nucleotide sequence ID" value="NZ_CP036279.1"/>
</dbReference>
<evidence type="ECO:0000256" key="3">
    <source>
        <dbReference type="ARBA" id="ARBA00022801"/>
    </source>
</evidence>
<dbReference type="Pfam" id="PF00884">
    <property type="entry name" value="Sulfatase"/>
    <property type="match status" value="1"/>
</dbReference>